<protein>
    <submittedName>
        <fullName evidence="2">Uncharacterized protein</fullName>
    </submittedName>
</protein>
<dbReference type="VEuPathDB" id="FungiDB:DIURU_000961"/>
<proteinExistence type="predicted"/>
<sequence length="503" mass="56977">MVFPQLAANKNPSATKRKLVYKQDPDGVFRLQKIDNRPVTSRRPSDPDDDSDNELHECPYTPVAPASPPQQQPAVESPPTSPEASPTLTKKAPMMRKPYYTTKVIPVGNGYRGRPEPPVMMERAPGAPLPGGPMGHAPPPPITGDGVDSIEEQEMLEEEAYMQQQQQLQQQQDGPWWTRLGAMFRRSQSQVQDPGVPPSPDQASQMTRFNLTSFAIGFCLPSLIYVFHSPLMRSCVLISAIFIMIGLNQVLAPHRMVPYARNYWRQRRAAQGTAAPVMMDDDGPESLMEYGDDEYLVDEYGNILDGYYDEYPDPDTPSIASSVDTYGYPTRRRASHQPPMARQSPVARHHVRAESVPADMHVYPPGGRVPPKRNYPRERLNSRADGALPLPENTTYHQREVLRQREIERDHEREREQDMRHMDLANRVIKVNSIHKKPTISKDLPMPPHHHVSEVPLMNEVRNLDRDDGDTMGLHRNNTVGSKRSILGTRANYNRFMANVDDY</sequence>
<gene>
    <name evidence="2" type="ORF">DIURU_000961</name>
</gene>
<name>A0A642UVY9_DIURU</name>
<feature type="region of interest" description="Disordered" evidence="1">
    <location>
        <begin position="1"/>
        <end position="96"/>
    </location>
</feature>
<organism evidence="2 3">
    <name type="scientific">Diutina rugosa</name>
    <name type="common">Yeast</name>
    <name type="synonym">Candida rugosa</name>
    <dbReference type="NCBI Taxonomy" id="5481"/>
    <lineage>
        <taxon>Eukaryota</taxon>
        <taxon>Fungi</taxon>
        <taxon>Dikarya</taxon>
        <taxon>Ascomycota</taxon>
        <taxon>Saccharomycotina</taxon>
        <taxon>Pichiomycetes</taxon>
        <taxon>Debaryomycetaceae</taxon>
        <taxon>Diutina</taxon>
    </lineage>
</organism>
<dbReference type="EMBL" id="SWFT01000033">
    <property type="protein sequence ID" value="KAA8906552.1"/>
    <property type="molecule type" value="Genomic_DNA"/>
</dbReference>
<reference evidence="2 3" key="1">
    <citation type="submission" date="2019-07" db="EMBL/GenBank/DDBJ databases">
        <title>Genome assembly of two rare yeast pathogens: Diutina rugosa and Trichomonascus ciferrii.</title>
        <authorList>
            <person name="Mixao V."/>
            <person name="Saus E."/>
            <person name="Hansen A."/>
            <person name="Lass-Flor C."/>
            <person name="Gabaldon T."/>
        </authorList>
    </citation>
    <scope>NUCLEOTIDE SEQUENCE [LARGE SCALE GENOMIC DNA]</scope>
    <source>
        <strain evidence="2 3">CBS 613</strain>
    </source>
</reference>
<dbReference type="Proteomes" id="UP000449547">
    <property type="component" value="Unassembled WGS sequence"/>
</dbReference>
<evidence type="ECO:0000313" key="3">
    <source>
        <dbReference type="Proteomes" id="UP000449547"/>
    </source>
</evidence>
<dbReference type="RefSeq" id="XP_034014193.1">
    <property type="nucleotide sequence ID" value="XM_034159267.1"/>
</dbReference>
<accession>A0A642UVY9</accession>
<keyword evidence="3" id="KW-1185">Reference proteome</keyword>
<comment type="caution">
    <text evidence="2">The sequence shown here is derived from an EMBL/GenBank/DDBJ whole genome shotgun (WGS) entry which is preliminary data.</text>
</comment>
<feature type="compositionally biased region" description="Low complexity" evidence="1">
    <location>
        <begin position="72"/>
        <end position="87"/>
    </location>
</feature>
<dbReference type="GeneID" id="54779614"/>
<evidence type="ECO:0000313" key="2">
    <source>
        <dbReference type="EMBL" id="KAA8906552.1"/>
    </source>
</evidence>
<evidence type="ECO:0000256" key="1">
    <source>
        <dbReference type="SAM" id="MobiDB-lite"/>
    </source>
</evidence>
<dbReference type="OrthoDB" id="4022827at2759"/>
<feature type="compositionally biased region" description="Basic and acidic residues" evidence="1">
    <location>
        <begin position="21"/>
        <end position="36"/>
    </location>
</feature>
<dbReference type="AlphaFoldDB" id="A0A642UVY9"/>